<keyword evidence="3" id="KW-1185">Reference proteome</keyword>
<dbReference type="InterPro" id="IPR001387">
    <property type="entry name" value="Cro/C1-type_HTH"/>
</dbReference>
<dbReference type="GO" id="GO:0003677">
    <property type="term" value="F:DNA binding"/>
    <property type="evidence" value="ECO:0007669"/>
    <property type="project" value="InterPro"/>
</dbReference>
<comment type="caution">
    <text evidence="2">The sequence shown here is derived from an EMBL/GenBank/DDBJ whole genome shotgun (WGS) entry which is preliminary data.</text>
</comment>
<proteinExistence type="predicted"/>
<organism evidence="2 3">
    <name type="scientific">Nonomuraea montanisoli</name>
    <dbReference type="NCBI Taxonomy" id="2741721"/>
    <lineage>
        <taxon>Bacteria</taxon>
        <taxon>Bacillati</taxon>
        <taxon>Actinomycetota</taxon>
        <taxon>Actinomycetes</taxon>
        <taxon>Streptosporangiales</taxon>
        <taxon>Streptosporangiaceae</taxon>
        <taxon>Nonomuraea</taxon>
    </lineage>
</organism>
<evidence type="ECO:0000313" key="2">
    <source>
        <dbReference type="EMBL" id="NUW31017.1"/>
    </source>
</evidence>
<dbReference type="SUPFAM" id="SSF47413">
    <property type="entry name" value="lambda repressor-like DNA-binding domains"/>
    <property type="match status" value="1"/>
</dbReference>
<dbReference type="InterPro" id="IPR010982">
    <property type="entry name" value="Lambda_DNA-bd_dom_sf"/>
</dbReference>
<dbReference type="Gene3D" id="1.10.260.40">
    <property type="entry name" value="lambda repressor-like DNA-binding domains"/>
    <property type="match status" value="1"/>
</dbReference>
<dbReference type="Proteomes" id="UP000586042">
    <property type="component" value="Unassembled WGS sequence"/>
</dbReference>
<dbReference type="Pfam" id="PF19054">
    <property type="entry name" value="DUF5753"/>
    <property type="match status" value="1"/>
</dbReference>
<dbReference type="EMBL" id="JABWGN010000002">
    <property type="protein sequence ID" value="NUW31017.1"/>
    <property type="molecule type" value="Genomic_DNA"/>
</dbReference>
<evidence type="ECO:0000313" key="3">
    <source>
        <dbReference type="Proteomes" id="UP000586042"/>
    </source>
</evidence>
<dbReference type="Pfam" id="PF13560">
    <property type="entry name" value="HTH_31"/>
    <property type="match status" value="1"/>
</dbReference>
<dbReference type="InterPro" id="IPR043917">
    <property type="entry name" value="DUF5753"/>
</dbReference>
<accession>A0A7Y6I3G9</accession>
<name>A0A7Y6I3G9_9ACTN</name>
<sequence length="311" mass="34595">MQIASARADDLGAVGVSAQSAKGRVFGFTPGSPTVLRMLLGTQLRRLRTEKGISRDDAGYAIRASHAKISRLELGQVGFKERDVADLLTLYGVTDEAERAPLLGLARQANAPGWWHKYGDLLPSWFEVYIGLEGAASVIRTYENQFVPGLLQAPGYARAVIRLAHDAAPEQEIERRVRLRTTRQRRLEGEGALTLWAVIDEAVVRRALGGPEVMREQIDHLLEMTGLRNVTVQVMPFDRGGHAAAGGPFSILRFPERDLPDVVYMEQLTSALYLDKPAESENYMRVMDRLSIQAESPARSRRFLEELRSSL</sequence>
<evidence type="ECO:0000259" key="1">
    <source>
        <dbReference type="SMART" id="SM00530"/>
    </source>
</evidence>
<dbReference type="CDD" id="cd00093">
    <property type="entry name" value="HTH_XRE"/>
    <property type="match status" value="1"/>
</dbReference>
<gene>
    <name evidence="2" type="ORF">HTZ77_06225</name>
</gene>
<feature type="domain" description="HTH cro/C1-type" evidence="1">
    <location>
        <begin position="43"/>
        <end position="98"/>
    </location>
</feature>
<protein>
    <submittedName>
        <fullName evidence="2">Helix-turn-helix domain-containing protein</fullName>
    </submittedName>
</protein>
<dbReference type="SMART" id="SM00530">
    <property type="entry name" value="HTH_XRE"/>
    <property type="match status" value="1"/>
</dbReference>
<reference evidence="2 3" key="1">
    <citation type="submission" date="2020-06" db="EMBL/GenBank/DDBJ databases">
        <title>Nonomuraea sp. SMC257, a novel actinomycete isolated from soil.</title>
        <authorList>
            <person name="Chanama M."/>
        </authorList>
    </citation>
    <scope>NUCLEOTIDE SEQUENCE [LARGE SCALE GENOMIC DNA]</scope>
    <source>
        <strain evidence="2 3">SMC257</strain>
    </source>
</reference>
<dbReference type="AlphaFoldDB" id="A0A7Y6I3G9"/>